<dbReference type="Gene3D" id="3.40.140.10">
    <property type="entry name" value="Cytidine Deaminase, domain 2"/>
    <property type="match status" value="1"/>
</dbReference>
<sequence length="352" mass="39663">MARRRTASCGEDNLFAFKLGTLKYFTKTTKEIAPAAAWTIPRAGAQHAEQTPPFITFYFKRGLGQIMAVQAVHLEADAFLVCLNHALSTEKEEVMGLCIGELCPGLGPARPAVDTSRIVHIHSVIILRRSDKRKDRVEISPEQLSAASTEAEISFRRPMRVVGWYHSHPHITVWPSHVDVRTQAMYQMMDQGFVGLIFSCFIEDKNTKTGRILYTCFQSIQAQKSSDVSTAPRSLVSSANLLSVYERIEIPIHVVPHETIGKVCLESAVELPKILCQEEQDAYRRIHSLTHLDSITKIHNGSVFTKNLCSQMSAISGPLLQWLEDRLEQNKQRVQELQQEKEQLLEELAALE</sequence>
<evidence type="ECO:0000256" key="6">
    <source>
        <dbReference type="ARBA" id="ARBA00022833"/>
    </source>
</evidence>
<dbReference type="Pfam" id="PF01398">
    <property type="entry name" value="JAB"/>
    <property type="match status" value="1"/>
</dbReference>
<dbReference type="CDD" id="cd08068">
    <property type="entry name" value="MPN_BRCC36"/>
    <property type="match status" value="1"/>
</dbReference>
<protein>
    <submittedName>
        <fullName evidence="10">BRCA1/BRCA2-containing complex subunit 3</fullName>
    </submittedName>
</protein>
<evidence type="ECO:0000256" key="1">
    <source>
        <dbReference type="ARBA" id="ARBA00008021"/>
    </source>
</evidence>
<evidence type="ECO:0000259" key="9">
    <source>
        <dbReference type="PROSITE" id="PS50249"/>
    </source>
</evidence>
<reference evidence="10" key="2">
    <citation type="submission" date="2025-09" db="UniProtKB">
        <authorList>
            <consortium name="Ensembl"/>
        </authorList>
    </citation>
    <scope>IDENTIFICATION</scope>
</reference>
<keyword evidence="3" id="KW-0479">Metal-binding</keyword>
<dbReference type="Pfam" id="PF18110">
    <property type="entry name" value="BRCC36_C"/>
    <property type="match status" value="1"/>
</dbReference>
<dbReference type="InterPro" id="IPR037518">
    <property type="entry name" value="MPN"/>
</dbReference>
<keyword evidence="6" id="KW-0862">Zinc</keyword>
<evidence type="ECO:0000313" key="10">
    <source>
        <dbReference type="Ensembl" id="ENSFTIP00000022369.1"/>
    </source>
</evidence>
<dbReference type="InterPro" id="IPR033860">
    <property type="entry name" value="MPN_BRCC36"/>
</dbReference>
<keyword evidence="4" id="KW-0833">Ubl conjugation pathway</keyword>
<keyword evidence="11" id="KW-1185">Reference proteome</keyword>
<dbReference type="GO" id="GO:0006508">
    <property type="term" value="P:proteolysis"/>
    <property type="evidence" value="ECO:0007669"/>
    <property type="project" value="UniProtKB-KW"/>
</dbReference>
<dbReference type="InterPro" id="IPR000555">
    <property type="entry name" value="JAMM/MPN+_dom"/>
</dbReference>
<feature type="coiled-coil region" evidence="8">
    <location>
        <begin position="320"/>
        <end position="351"/>
    </location>
</feature>
<evidence type="ECO:0000256" key="2">
    <source>
        <dbReference type="ARBA" id="ARBA00022670"/>
    </source>
</evidence>
<proteinExistence type="inferred from homology"/>
<dbReference type="GO" id="GO:0004843">
    <property type="term" value="F:cysteine-type deubiquitinase activity"/>
    <property type="evidence" value="ECO:0007669"/>
    <property type="project" value="InterPro"/>
</dbReference>
<dbReference type="SUPFAM" id="SSF102712">
    <property type="entry name" value="JAB1/MPN domain"/>
    <property type="match status" value="1"/>
</dbReference>
<evidence type="ECO:0000256" key="5">
    <source>
        <dbReference type="ARBA" id="ARBA00022801"/>
    </source>
</evidence>
<accession>A0A8C4V469</accession>
<dbReference type="GO" id="GO:0006281">
    <property type="term" value="P:DNA repair"/>
    <property type="evidence" value="ECO:0007669"/>
    <property type="project" value="InterPro"/>
</dbReference>
<keyword evidence="8" id="KW-0175">Coiled coil</keyword>
<dbReference type="GO" id="GO:0070552">
    <property type="term" value="C:BRISC complex"/>
    <property type="evidence" value="ECO:0007669"/>
    <property type="project" value="InterPro"/>
</dbReference>
<dbReference type="Ensembl" id="ENSFTIT00000023292.1">
    <property type="protein sequence ID" value="ENSFTIP00000022369.1"/>
    <property type="gene ID" value="ENSFTIG00000014372.1"/>
</dbReference>
<dbReference type="GO" id="GO:0046872">
    <property type="term" value="F:metal ion binding"/>
    <property type="evidence" value="ECO:0007669"/>
    <property type="project" value="UniProtKB-KW"/>
</dbReference>
<dbReference type="PANTHER" id="PTHR10410">
    <property type="entry name" value="EUKARYOTIC TRANSLATION INITIATION FACTOR 3 -RELATED"/>
    <property type="match status" value="1"/>
</dbReference>
<evidence type="ECO:0000256" key="3">
    <source>
        <dbReference type="ARBA" id="ARBA00022723"/>
    </source>
</evidence>
<feature type="domain" description="MPN" evidence="9">
    <location>
        <begin position="72"/>
        <end position="223"/>
    </location>
</feature>
<dbReference type="InterPro" id="IPR050242">
    <property type="entry name" value="JAMM_MPN+_peptidase_M67A"/>
</dbReference>
<dbReference type="GO" id="GO:0070531">
    <property type="term" value="C:BRCA1-A complex"/>
    <property type="evidence" value="ECO:0007669"/>
    <property type="project" value="InterPro"/>
</dbReference>
<reference evidence="10" key="1">
    <citation type="submission" date="2025-08" db="UniProtKB">
        <authorList>
            <consortium name="Ensembl"/>
        </authorList>
    </citation>
    <scope>IDENTIFICATION</scope>
</reference>
<keyword evidence="5" id="KW-0378">Hydrolase</keyword>
<dbReference type="AlphaFoldDB" id="A0A8C4V469"/>
<keyword evidence="2" id="KW-0645">Protease</keyword>
<name>A0A8C4V469_FALTI</name>
<dbReference type="SMART" id="SM00232">
    <property type="entry name" value="JAB_MPN"/>
    <property type="match status" value="1"/>
</dbReference>
<dbReference type="InterPro" id="IPR040749">
    <property type="entry name" value="BRCC36_C"/>
</dbReference>
<keyword evidence="7" id="KW-0482">Metalloprotease</keyword>
<dbReference type="OrthoDB" id="446074at2759"/>
<dbReference type="PROSITE" id="PS50249">
    <property type="entry name" value="MPN"/>
    <property type="match status" value="1"/>
</dbReference>
<dbReference type="GO" id="GO:0070536">
    <property type="term" value="P:protein K63-linked deubiquitination"/>
    <property type="evidence" value="ECO:0007669"/>
    <property type="project" value="InterPro"/>
</dbReference>
<evidence type="ECO:0000313" key="11">
    <source>
        <dbReference type="Proteomes" id="UP000694562"/>
    </source>
</evidence>
<evidence type="ECO:0000256" key="8">
    <source>
        <dbReference type="SAM" id="Coils"/>
    </source>
</evidence>
<organism evidence="10 11">
    <name type="scientific">Falco tinnunculus</name>
    <name type="common">Common kestrel</name>
    <dbReference type="NCBI Taxonomy" id="100819"/>
    <lineage>
        <taxon>Eukaryota</taxon>
        <taxon>Metazoa</taxon>
        <taxon>Chordata</taxon>
        <taxon>Craniata</taxon>
        <taxon>Vertebrata</taxon>
        <taxon>Euteleostomi</taxon>
        <taxon>Archelosauria</taxon>
        <taxon>Archosauria</taxon>
        <taxon>Dinosauria</taxon>
        <taxon>Saurischia</taxon>
        <taxon>Theropoda</taxon>
        <taxon>Coelurosauria</taxon>
        <taxon>Aves</taxon>
        <taxon>Neognathae</taxon>
        <taxon>Neoaves</taxon>
        <taxon>Telluraves</taxon>
        <taxon>Australaves</taxon>
        <taxon>Falconiformes</taxon>
        <taxon>Falconidae</taxon>
        <taxon>Falco</taxon>
    </lineage>
</organism>
<evidence type="ECO:0000256" key="7">
    <source>
        <dbReference type="ARBA" id="ARBA00023049"/>
    </source>
</evidence>
<evidence type="ECO:0000256" key="4">
    <source>
        <dbReference type="ARBA" id="ARBA00022786"/>
    </source>
</evidence>
<dbReference type="GO" id="GO:0008237">
    <property type="term" value="F:metallopeptidase activity"/>
    <property type="evidence" value="ECO:0007669"/>
    <property type="project" value="UniProtKB-KW"/>
</dbReference>
<comment type="similarity">
    <text evidence="1">Belongs to the peptidase M67A family. BRCC36 subfamily.</text>
</comment>
<dbReference type="Proteomes" id="UP000694562">
    <property type="component" value="Unplaced"/>
</dbReference>